<reference evidence="3" key="1">
    <citation type="journal article" date="2014" name="Int. J. Syst. Evol. Microbiol.">
        <title>Complete genome sequence of Corynebacterium casei LMG S-19264T (=DSM 44701T), isolated from a smear-ripened cheese.</title>
        <authorList>
            <consortium name="US DOE Joint Genome Institute (JGI-PGF)"/>
            <person name="Walter F."/>
            <person name="Albersmeier A."/>
            <person name="Kalinowski J."/>
            <person name="Ruckert C."/>
        </authorList>
    </citation>
    <scope>NUCLEOTIDE SEQUENCE</scope>
    <source>
        <strain evidence="3">CGMCC 1.15958</strain>
    </source>
</reference>
<feature type="chain" id="PRO_5037241320" description="SnoaL-like domain-containing protein" evidence="1">
    <location>
        <begin position="23"/>
        <end position="152"/>
    </location>
</feature>
<sequence>MKKLLLYMTVQLFFLNSSTAQNEPNEVLVTTFLAAVKNHDAETFRKVLDENIEWIQPGNNLTSGTKKGLVEVLAMSKAINVATSKTFQLVDFKIIATGTNEVLCQLHFKAARQAGAVLDVINYDVYSIENGKIITAKIYSADIKQEDYFYGK</sequence>
<feature type="signal peptide" evidence="1">
    <location>
        <begin position="1"/>
        <end position="22"/>
    </location>
</feature>
<keyword evidence="1" id="KW-0732">Signal</keyword>
<dbReference type="RefSeq" id="WP_188770933.1">
    <property type="nucleotide sequence ID" value="NZ_BMKK01000017.1"/>
</dbReference>
<evidence type="ECO:0000313" key="4">
    <source>
        <dbReference type="Proteomes" id="UP000609064"/>
    </source>
</evidence>
<dbReference type="EMBL" id="BMKK01000017">
    <property type="protein sequence ID" value="GGD80902.1"/>
    <property type="molecule type" value="Genomic_DNA"/>
</dbReference>
<evidence type="ECO:0000313" key="3">
    <source>
        <dbReference type="EMBL" id="GGD80902.1"/>
    </source>
</evidence>
<evidence type="ECO:0000259" key="2">
    <source>
        <dbReference type="Pfam" id="PF12680"/>
    </source>
</evidence>
<proteinExistence type="predicted"/>
<dbReference type="InterPro" id="IPR037401">
    <property type="entry name" value="SnoaL-like"/>
</dbReference>
<dbReference type="Proteomes" id="UP000609064">
    <property type="component" value="Unassembled WGS sequence"/>
</dbReference>
<comment type="caution">
    <text evidence="3">The sequence shown here is derived from an EMBL/GenBank/DDBJ whole genome shotgun (WGS) entry which is preliminary data.</text>
</comment>
<organism evidence="3 4">
    <name type="scientific">Emticicia aquatilis</name>
    <dbReference type="NCBI Taxonomy" id="1537369"/>
    <lineage>
        <taxon>Bacteria</taxon>
        <taxon>Pseudomonadati</taxon>
        <taxon>Bacteroidota</taxon>
        <taxon>Cytophagia</taxon>
        <taxon>Cytophagales</taxon>
        <taxon>Leadbetterellaceae</taxon>
        <taxon>Emticicia</taxon>
    </lineage>
</organism>
<name>A0A917DZ04_9BACT</name>
<protein>
    <recommendedName>
        <fullName evidence="2">SnoaL-like domain-containing protein</fullName>
    </recommendedName>
</protein>
<dbReference type="Gene3D" id="3.10.450.50">
    <property type="match status" value="1"/>
</dbReference>
<dbReference type="AlphaFoldDB" id="A0A917DZ04"/>
<evidence type="ECO:0000256" key="1">
    <source>
        <dbReference type="SAM" id="SignalP"/>
    </source>
</evidence>
<dbReference type="SUPFAM" id="SSF54427">
    <property type="entry name" value="NTF2-like"/>
    <property type="match status" value="1"/>
</dbReference>
<dbReference type="Pfam" id="PF12680">
    <property type="entry name" value="SnoaL_2"/>
    <property type="match status" value="1"/>
</dbReference>
<dbReference type="InterPro" id="IPR032710">
    <property type="entry name" value="NTF2-like_dom_sf"/>
</dbReference>
<keyword evidence="4" id="KW-1185">Reference proteome</keyword>
<feature type="domain" description="SnoaL-like" evidence="2">
    <location>
        <begin position="29"/>
        <end position="134"/>
    </location>
</feature>
<accession>A0A917DZ04</accession>
<reference evidence="3" key="2">
    <citation type="submission" date="2020-09" db="EMBL/GenBank/DDBJ databases">
        <authorList>
            <person name="Sun Q."/>
            <person name="Zhou Y."/>
        </authorList>
    </citation>
    <scope>NUCLEOTIDE SEQUENCE</scope>
    <source>
        <strain evidence="3">CGMCC 1.15958</strain>
    </source>
</reference>
<gene>
    <name evidence="3" type="ORF">GCM10011514_51290</name>
</gene>